<name>A0A919E4F7_9PROT</name>
<dbReference type="InterPro" id="IPR011577">
    <property type="entry name" value="Cyt_b561_bac/Ni-Hgenase"/>
</dbReference>
<keyword evidence="2" id="KW-1003">Cell membrane</keyword>
<gene>
    <name evidence="8" type="ORF">GCM10017044_03630</name>
</gene>
<dbReference type="GO" id="GO:0020037">
    <property type="term" value="F:heme binding"/>
    <property type="evidence" value="ECO:0007669"/>
    <property type="project" value="TreeGrafter"/>
</dbReference>
<feature type="transmembrane region" description="Helical" evidence="6">
    <location>
        <begin position="149"/>
        <end position="171"/>
    </location>
</feature>
<evidence type="ECO:0000256" key="1">
    <source>
        <dbReference type="ARBA" id="ARBA00004651"/>
    </source>
</evidence>
<evidence type="ECO:0000256" key="4">
    <source>
        <dbReference type="ARBA" id="ARBA00022989"/>
    </source>
</evidence>
<evidence type="ECO:0000259" key="7">
    <source>
        <dbReference type="Pfam" id="PF01292"/>
    </source>
</evidence>
<keyword evidence="9" id="KW-1185">Reference proteome</keyword>
<dbReference type="InterPro" id="IPR016174">
    <property type="entry name" value="Di-haem_cyt_TM"/>
</dbReference>
<evidence type="ECO:0000256" key="3">
    <source>
        <dbReference type="ARBA" id="ARBA00022692"/>
    </source>
</evidence>
<dbReference type="GO" id="GO:0022904">
    <property type="term" value="P:respiratory electron transport chain"/>
    <property type="evidence" value="ECO:0007669"/>
    <property type="project" value="InterPro"/>
</dbReference>
<dbReference type="InterPro" id="IPR051542">
    <property type="entry name" value="Hydrogenase_cytochrome"/>
</dbReference>
<feature type="transmembrane region" description="Helical" evidence="6">
    <location>
        <begin position="99"/>
        <end position="120"/>
    </location>
</feature>
<feature type="transmembrane region" description="Helical" evidence="6">
    <location>
        <begin position="13"/>
        <end position="30"/>
    </location>
</feature>
<accession>A0A919E4F7</accession>
<comment type="caution">
    <text evidence="8">The sequence shown here is derived from an EMBL/GenBank/DDBJ whole genome shotgun (WGS) entry which is preliminary data.</text>
</comment>
<evidence type="ECO:0000256" key="2">
    <source>
        <dbReference type="ARBA" id="ARBA00022475"/>
    </source>
</evidence>
<evidence type="ECO:0000256" key="6">
    <source>
        <dbReference type="SAM" id="Phobius"/>
    </source>
</evidence>
<comment type="subcellular location">
    <subcellularLocation>
        <location evidence="1">Cell membrane</location>
        <topology evidence="1">Multi-pass membrane protein</topology>
    </subcellularLocation>
</comment>
<feature type="domain" description="Cytochrome b561 bacterial/Ni-hydrogenase" evidence="7">
    <location>
        <begin position="7"/>
        <end position="183"/>
    </location>
</feature>
<dbReference type="GO" id="GO:0005886">
    <property type="term" value="C:plasma membrane"/>
    <property type="evidence" value="ECO:0007669"/>
    <property type="project" value="UniProtKB-SubCell"/>
</dbReference>
<dbReference type="Proteomes" id="UP000630923">
    <property type="component" value="Unassembled WGS sequence"/>
</dbReference>
<keyword evidence="3 6" id="KW-0812">Transmembrane</keyword>
<feature type="transmembrane region" description="Helical" evidence="6">
    <location>
        <begin position="42"/>
        <end position="61"/>
    </location>
</feature>
<sequence>MRKIKIWDLATRLFHWSLVVAFVLAAYSAFEDKFGMYADMHLYSGIAVLILISWRIIWGLIGSDTARFSHFVKSPAAAIRAFGSLVRREPYSEVGHNPLGGYAVILMLVLLLIQPVLGLFSSDDMFFEGPLVSAVDGSLSNRATEIHELLGLFLIGFTIFHVVMIMVYALLKRVDLVRPMITGRAYKPDTEDQPVVRSQILAFILLLVVGSGVCLSVF</sequence>
<evidence type="ECO:0000256" key="5">
    <source>
        <dbReference type="ARBA" id="ARBA00023136"/>
    </source>
</evidence>
<evidence type="ECO:0000313" key="8">
    <source>
        <dbReference type="EMBL" id="GHF12936.1"/>
    </source>
</evidence>
<dbReference type="AlphaFoldDB" id="A0A919E4F7"/>
<dbReference type="Gene3D" id="1.20.950.20">
    <property type="entry name" value="Transmembrane di-heme cytochromes, Chain C"/>
    <property type="match status" value="1"/>
</dbReference>
<feature type="transmembrane region" description="Helical" evidence="6">
    <location>
        <begin position="200"/>
        <end position="217"/>
    </location>
</feature>
<dbReference type="PANTHER" id="PTHR30485">
    <property type="entry name" value="NI/FE-HYDROGENASE 1 B-TYPE CYTOCHROME SUBUNIT"/>
    <property type="match status" value="1"/>
</dbReference>
<dbReference type="SUPFAM" id="SSF81342">
    <property type="entry name" value="Transmembrane di-heme cytochromes"/>
    <property type="match status" value="1"/>
</dbReference>
<proteinExistence type="predicted"/>
<reference evidence="8" key="2">
    <citation type="submission" date="2020-09" db="EMBL/GenBank/DDBJ databases">
        <authorList>
            <person name="Sun Q."/>
            <person name="Kim S."/>
        </authorList>
    </citation>
    <scope>NUCLEOTIDE SEQUENCE</scope>
    <source>
        <strain evidence="8">KCTC 42590</strain>
    </source>
</reference>
<protein>
    <submittedName>
        <fullName evidence="8">Hydrogenase</fullName>
    </submittedName>
</protein>
<reference evidence="8" key="1">
    <citation type="journal article" date="2014" name="Int. J. Syst. Evol. Microbiol.">
        <title>Complete genome sequence of Corynebacterium casei LMG S-19264T (=DSM 44701T), isolated from a smear-ripened cheese.</title>
        <authorList>
            <consortium name="US DOE Joint Genome Institute (JGI-PGF)"/>
            <person name="Walter F."/>
            <person name="Albersmeier A."/>
            <person name="Kalinowski J."/>
            <person name="Ruckert C."/>
        </authorList>
    </citation>
    <scope>NUCLEOTIDE SEQUENCE</scope>
    <source>
        <strain evidence="8">KCTC 42590</strain>
    </source>
</reference>
<dbReference type="Pfam" id="PF01292">
    <property type="entry name" value="Ni_hydr_CYTB"/>
    <property type="match status" value="1"/>
</dbReference>
<keyword evidence="4 6" id="KW-1133">Transmembrane helix</keyword>
<keyword evidence="5 6" id="KW-0472">Membrane</keyword>
<dbReference type="PANTHER" id="PTHR30485:SF2">
    <property type="entry name" value="BLL0597 PROTEIN"/>
    <property type="match status" value="1"/>
</dbReference>
<dbReference type="GO" id="GO:0009055">
    <property type="term" value="F:electron transfer activity"/>
    <property type="evidence" value="ECO:0007669"/>
    <property type="project" value="InterPro"/>
</dbReference>
<organism evidence="8 9">
    <name type="scientific">Kordiimonas sediminis</name>
    <dbReference type="NCBI Taxonomy" id="1735581"/>
    <lineage>
        <taxon>Bacteria</taxon>
        <taxon>Pseudomonadati</taxon>
        <taxon>Pseudomonadota</taxon>
        <taxon>Alphaproteobacteria</taxon>
        <taxon>Kordiimonadales</taxon>
        <taxon>Kordiimonadaceae</taxon>
        <taxon>Kordiimonas</taxon>
    </lineage>
</organism>
<dbReference type="RefSeq" id="WP_191249847.1">
    <property type="nucleotide sequence ID" value="NZ_BNCI01000001.1"/>
</dbReference>
<evidence type="ECO:0000313" key="9">
    <source>
        <dbReference type="Proteomes" id="UP000630923"/>
    </source>
</evidence>
<dbReference type="EMBL" id="BNCI01000001">
    <property type="protein sequence ID" value="GHF12936.1"/>
    <property type="molecule type" value="Genomic_DNA"/>
</dbReference>